<feature type="active site" description="Nucleophile" evidence="5">
    <location>
        <position position="40"/>
    </location>
</feature>
<accession>A0A7C0Y366</accession>
<dbReference type="EMBL" id="DRBS01000251">
    <property type="protein sequence ID" value="HDD44526.1"/>
    <property type="molecule type" value="Genomic_DNA"/>
</dbReference>
<dbReference type="HAMAP" id="MF_01080">
    <property type="entry name" value="TruB_bact"/>
    <property type="match status" value="1"/>
</dbReference>
<dbReference type="InterPro" id="IPR032819">
    <property type="entry name" value="TruB_C"/>
</dbReference>
<dbReference type="PANTHER" id="PTHR13767:SF2">
    <property type="entry name" value="PSEUDOURIDYLATE SYNTHASE TRUB1"/>
    <property type="match status" value="1"/>
</dbReference>
<evidence type="ECO:0000256" key="3">
    <source>
        <dbReference type="ARBA" id="ARBA00022694"/>
    </source>
</evidence>
<dbReference type="SUPFAM" id="SSF55120">
    <property type="entry name" value="Pseudouridine synthase"/>
    <property type="match status" value="1"/>
</dbReference>
<dbReference type="AlphaFoldDB" id="A0A7C0Y366"/>
<dbReference type="EC" id="5.4.99.25" evidence="5"/>
<dbReference type="Pfam" id="PF16198">
    <property type="entry name" value="TruB_C_2"/>
    <property type="match status" value="1"/>
</dbReference>
<protein>
    <recommendedName>
        <fullName evidence="5">tRNA pseudouridine synthase B</fullName>
        <ecNumber evidence="5">5.4.99.25</ecNumber>
    </recommendedName>
    <alternativeName>
        <fullName evidence="5">tRNA pseudouridine(55) synthase</fullName>
        <shortName evidence="5">Psi55 synthase</shortName>
    </alternativeName>
    <alternativeName>
        <fullName evidence="5">tRNA pseudouridylate synthase</fullName>
    </alternativeName>
    <alternativeName>
        <fullName evidence="5">tRNA-uridine isomerase</fullName>
    </alternativeName>
</protein>
<evidence type="ECO:0000256" key="5">
    <source>
        <dbReference type="HAMAP-Rule" id="MF_01080"/>
    </source>
</evidence>
<evidence type="ECO:0000313" key="8">
    <source>
        <dbReference type="EMBL" id="HDD44526.1"/>
    </source>
</evidence>
<dbReference type="NCBIfam" id="TIGR00431">
    <property type="entry name" value="TruB"/>
    <property type="match status" value="1"/>
</dbReference>
<evidence type="ECO:0000256" key="2">
    <source>
        <dbReference type="ARBA" id="ARBA00005642"/>
    </source>
</evidence>
<dbReference type="InterPro" id="IPR020103">
    <property type="entry name" value="PsdUridine_synth_cat_dom_sf"/>
</dbReference>
<dbReference type="GO" id="GO:0031119">
    <property type="term" value="P:tRNA pseudouridine synthesis"/>
    <property type="evidence" value="ECO:0007669"/>
    <property type="project" value="UniProtKB-UniRule"/>
</dbReference>
<dbReference type="GO" id="GO:0160148">
    <property type="term" value="F:tRNA pseudouridine(55) synthase activity"/>
    <property type="evidence" value="ECO:0007669"/>
    <property type="project" value="UniProtKB-EC"/>
</dbReference>
<comment type="function">
    <text evidence="5">Responsible for synthesis of pseudouridine from uracil-55 in the psi GC loop of transfer RNAs.</text>
</comment>
<comment type="caution">
    <text evidence="8">The sequence shown here is derived from an EMBL/GenBank/DDBJ whole genome shotgun (WGS) entry which is preliminary data.</text>
</comment>
<dbReference type="CDD" id="cd02573">
    <property type="entry name" value="PseudoU_synth_EcTruB"/>
    <property type="match status" value="1"/>
</dbReference>
<feature type="domain" description="Pseudouridine synthase II N-terminal" evidence="6">
    <location>
        <begin position="25"/>
        <end position="173"/>
    </location>
</feature>
<dbReference type="PANTHER" id="PTHR13767">
    <property type="entry name" value="TRNA-PSEUDOURIDINE SYNTHASE"/>
    <property type="match status" value="1"/>
</dbReference>
<comment type="similarity">
    <text evidence="2 5">Belongs to the pseudouridine synthase TruB family. Type 1 subfamily.</text>
</comment>
<comment type="catalytic activity">
    <reaction evidence="1 5">
        <text>uridine(55) in tRNA = pseudouridine(55) in tRNA</text>
        <dbReference type="Rhea" id="RHEA:42532"/>
        <dbReference type="Rhea" id="RHEA-COMP:10101"/>
        <dbReference type="Rhea" id="RHEA-COMP:10102"/>
        <dbReference type="ChEBI" id="CHEBI:65314"/>
        <dbReference type="ChEBI" id="CHEBI:65315"/>
        <dbReference type="EC" id="5.4.99.25"/>
    </reaction>
</comment>
<organism evidence="8">
    <name type="scientific">Desulfofervidus auxilii</name>
    <dbReference type="NCBI Taxonomy" id="1621989"/>
    <lineage>
        <taxon>Bacteria</taxon>
        <taxon>Pseudomonadati</taxon>
        <taxon>Thermodesulfobacteriota</taxon>
        <taxon>Candidatus Desulfofervidia</taxon>
        <taxon>Candidatus Desulfofervidales</taxon>
        <taxon>Candidatus Desulfofervidaceae</taxon>
        <taxon>Candidatus Desulfofervidus</taxon>
    </lineage>
</organism>
<dbReference type="Proteomes" id="UP000886289">
    <property type="component" value="Unassembled WGS sequence"/>
</dbReference>
<dbReference type="InterPro" id="IPR014780">
    <property type="entry name" value="tRNA_psdUridine_synth_TruB"/>
</dbReference>
<dbReference type="Gene3D" id="3.30.2350.10">
    <property type="entry name" value="Pseudouridine synthase"/>
    <property type="match status" value="1"/>
</dbReference>
<dbReference type="Pfam" id="PF01509">
    <property type="entry name" value="TruB_N"/>
    <property type="match status" value="1"/>
</dbReference>
<gene>
    <name evidence="5 8" type="primary">truB</name>
    <name evidence="8" type="ORF">ENG63_06685</name>
</gene>
<evidence type="ECO:0000259" key="7">
    <source>
        <dbReference type="Pfam" id="PF16198"/>
    </source>
</evidence>
<feature type="domain" description="tRNA pseudouridylate synthase B C-terminal" evidence="7">
    <location>
        <begin position="174"/>
        <end position="223"/>
    </location>
</feature>
<sequence length="302" mass="34139">MEISGVLIINKPKGITSFGVVKKIKQWLKVKKAGHGGTLDPLATGVLPIFINKATRIAEYFLSMEKVYLATMRLGIETDTQDIEGEVINVCESININLNDLEKVMKEFRGKIKQIPPAYAAIKVKGIPLYKYARKGIKIECSPREVEIYDIKIISFHPPEVEFEVTCSKGTYIRTLCADIGKKLGCGACLLRLHRLKTGPFSIEKAISLEILREAIKAKKWQKYLINMNEALAHLPSIIVDGIQEKKIKLGQSIFWPEKLTSSIFRGLNKEKKLIALLRPYPLEKGMRLHPIKVFEGGEKWH</sequence>
<keyword evidence="3 5" id="KW-0819">tRNA processing</keyword>
<evidence type="ECO:0000259" key="6">
    <source>
        <dbReference type="Pfam" id="PF01509"/>
    </source>
</evidence>
<proteinExistence type="inferred from homology"/>
<evidence type="ECO:0000256" key="4">
    <source>
        <dbReference type="ARBA" id="ARBA00023235"/>
    </source>
</evidence>
<keyword evidence="4 5" id="KW-0413">Isomerase</keyword>
<dbReference type="InterPro" id="IPR002501">
    <property type="entry name" value="PsdUridine_synth_N"/>
</dbReference>
<name>A0A7C0Y366_DESA2</name>
<evidence type="ECO:0000256" key="1">
    <source>
        <dbReference type="ARBA" id="ARBA00000385"/>
    </source>
</evidence>
<dbReference type="GO" id="GO:1990481">
    <property type="term" value="P:mRNA pseudouridine synthesis"/>
    <property type="evidence" value="ECO:0007669"/>
    <property type="project" value="TreeGrafter"/>
</dbReference>
<reference evidence="8" key="1">
    <citation type="journal article" date="2020" name="mSystems">
        <title>Genome- and Community-Level Interaction Insights into Carbon Utilization and Element Cycling Functions of Hydrothermarchaeota in Hydrothermal Sediment.</title>
        <authorList>
            <person name="Zhou Z."/>
            <person name="Liu Y."/>
            <person name="Xu W."/>
            <person name="Pan J."/>
            <person name="Luo Z.H."/>
            <person name="Li M."/>
        </authorList>
    </citation>
    <scope>NUCLEOTIDE SEQUENCE [LARGE SCALE GENOMIC DNA]</scope>
    <source>
        <strain evidence="8">HyVt-233</strain>
    </source>
</reference>
<dbReference type="GO" id="GO:0003723">
    <property type="term" value="F:RNA binding"/>
    <property type="evidence" value="ECO:0007669"/>
    <property type="project" value="InterPro"/>
</dbReference>